<accession>A0ABY4N599</accession>
<sequence length="94" mass="9587">MSAKPVRSAGGETVLILRIVLWVCAAVALIGIVLAGLGEVWTLTTADDAEGANIGAGLVILAGGLLGVLGLVGCAVALLGRWALRRRTRADRAR</sequence>
<organism evidence="2 3">
    <name type="scientific">Brachybacterium kimchii</name>
    <dbReference type="NCBI Taxonomy" id="2942909"/>
    <lineage>
        <taxon>Bacteria</taxon>
        <taxon>Bacillati</taxon>
        <taxon>Actinomycetota</taxon>
        <taxon>Actinomycetes</taxon>
        <taxon>Micrococcales</taxon>
        <taxon>Dermabacteraceae</taxon>
        <taxon>Brachybacterium</taxon>
    </lineage>
</organism>
<keyword evidence="3" id="KW-1185">Reference proteome</keyword>
<keyword evidence="1" id="KW-0472">Membrane</keyword>
<protein>
    <submittedName>
        <fullName evidence="2">Uncharacterized protein</fullName>
    </submittedName>
</protein>
<evidence type="ECO:0000313" key="2">
    <source>
        <dbReference type="EMBL" id="UQN29036.1"/>
    </source>
</evidence>
<proteinExistence type="predicted"/>
<reference evidence="2" key="1">
    <citation type="submission" date="2022-05" db="EMBL/GenBank/DDBJ databases">
        <title>Genomic analysis of Brachybacterium sp. CBA3104.</title>
        <authorList>
            <person name="Roh S.W."/>
            <person name="Kim Y.B."/>
            <person name="Kim Y."/>
        </authorList>
    </citation>
    <scope>NUCLEOTIDE SEQUENCE</scope>
    <source>
        <strain evidence="2">CBA3104</strain>
    </source>
</reference>
<dbReference type="RefSeq" id="WP_249478198.1">
    <property type="nucleotide sequence ID" value="NZ_CP097218.1"/>
</dbReference>
<dbReference type="EMBL" id="CP097218">
    <property type="protein sequence ID" value="UQN29036.1"/>
    <property type="molecule type" value="Genomic_DNA"/>
</dbReference>
<feature type="transmembrane region" description="Helical" evidence="1">
    <location>
        <begin position="58"/>
        <end position="84"/>
    </location>
</feature>
<feature type="transmembrane region" description="Helical" evidence="1">
    <location>
        <begin position="15"/>
        <end position="38"/>
    </location>
</feature>
<keyword evidence="1" id="KW-1133">Transmembrane helix</keyword>
<name>A0ABY4N599_9MICO</name>
<evidence type="ECO:0000256" key="1">
    <source>
        <dbReference type="SAM" id="Phobius"/>
    </source>
</evidence>
<evidence type="ECO:0000313" key="3">
    <source>
        <dbReference type="Proteomes" id="UP001055868"/>
    </source>
</evidence>
<gene>
    <name evidence="2" type="ORF">M4486_15590</name>
</gene>
<dbReference type="Proteomes" id="UP001055868">
    <property type="component" value="Chromosome"/>
</dbReference>
<keyword evidence="1" id="KW-0812">Transmembrane</keyword>